<evidence type="ECO:0000313" key="1">
    <source>
        <dbReference type="EMBL" id="CAE7775574.1"/>
    </source>
</evidence>
<comment type="caution">
    <text evidence="1">The sequence shown here is derived from an EMBL/GenBank/DDBJ whole genome shotgun (WGS) entry which is preliminary data.</text>
</comment>
<evidence type="ECO:0000313" key="2">
    <source>
        <dbReference type="Proteomes" id="UP000649617"/>
    </source>
</evidence>
<dbReference type="AlphaFoldDB" id="A0A812YH99"/>
<feature type="non-terminal residue" evidence="1">
    <location>
        <position position="88"/>
    </location>
</feature>
<dbReference type="Gene3D" id="2.40.50.140">
    <property type="entry name" value="Nucleic acid-binding proteins"/>
    <property type="match status" value="1"/>
</dbReference>
<accession>A0A812YH99</accession>
<sequence>NRHEIDGYYHGKILFYRKDDGYGFVAPGNVEQLPTAVQARVRMNKSGLYFRTTDLSSQFTPVRGQCVTFQVYTDKCGAGAYNLCLEWW</sequence>
<proteinExistence type="predicted"/>
<protein>
    <submittedName>
        <fullName evidence="1">Uncharacterized protein</fullName>
    </submittedName>
</protein>
<reference evidence="1" key="1">
    <citation type="submission" date="2021-02" db="EMBL/GenBank/DDBJ databases">
        <authorList>
            <person name="Dougan E. K."/>
            <person name="Rhodes N."/>
            <person name="Thang M."/>
            <person name="Chan C."/>
        </authorList>
    </citation>
    <scope>NUCLEOTIDE SEQUENCE</scope>
</reference>
<organism evidence="1 2">
    <name type="scientific">Symbiodinium pilosum</name>
    <name type="common">Dinoflagellate</name>
    <dbReference type="NCBI Taxonomy" id="2952"/>
    <lineage>
        <taxon>Eukaryota</taxon>
        <taxon>Sar</taxon>
        <taxon>Alveolata</taxon>
        <taxon>Dinophyceae</taxon>
        <taxon>Suessiales</taxon>
        <taxon>Symbiodiniaceae</taxon>
        <taxon>Symbiodinium</taxon>
    </lineage>
</organism>
<feature type="non-terminal residue" evidence="1">
    <location>
        <position position="1"/>
    </location>
</feature>
<name>A0A812YH99_SYMPI</name>
<dbReference type="EMBL" id="CAJNIZ010047769">
    <property type="protein sequence ID" value="CAE7775574.1"/>
    <property type="molecule type" value="Genomic_DNA"/>
</dbReference>
<keyword evidence="2" id="KW-1185">Reference proteome</keyword>
<dbReference type="InterPro" id="IPR012340">
    <property type="entry name" value="NA-bd_OB-fold"/>
</dbReference>
<gene>
    <name evidence="1" type="ORF">SPIL2461_LOCUS22950</name>
</gene>
<dbReference type="Proteomes" id="UP000649617">
    <property type="component" value="Unassembled WGS sequence"/>
</dbReference>